<protein>
    <submittedName>
        <fullName evidence="1">Uncharacterized protein</fullName>
    </submittedName>
</protein>
<accession>A0A2P2MSK8</accession>
<name>A0A2P2MSK8_RHIMU</name>
<sequence length="11" mass="1308">MTFKVKQLLSI</sequence>
<dbReference type="EMBL" id="GGEC01052712">
    <property type="protein sequence ID" value="MBX33196.1"/>
    <property type="molecule type" value="Transcribed_RNA"/>
</dbReference>
<proteinExistence type="predicted"/>
<reference evidence="1" key="1">
    <citation type="submission" date="2018-02" db="EMBL/GenBank/DDBJ databases">
        <title>Rhizophora mucronata_Transcriptome.</title>
        <authorList>
            <person name="Meera S.P."/>
            <person name="Sreeshan A."/>
            <person name="Augustine A."/>
        </authorList>
    </citation>
    <scope>NUCLEOTIDE SEQUENCE</scope>
    <source>
        <tissue evidence="1">Leaf</tissue>
    </source>
</reference>
<organism evidence="1">
    <name type="scientific">Rhizophora mucronata</name>
    <name type="common">Asiatic mangrove</name>
    <dbReference type="NCBI Taxonomy" id="61149"/>
    <lineage>
        <taxon>Eukaryota</taxon>
        <taxon>Viridiplantae</taxon>
        <taxon>Streptophyta</taxon>
        <taxon>Embryophyta</taxon>
        <taxon>Tracheophyta</taxon>
        <taxon>Spermatophyta</taxon>
        <taxon>Magnoliopsida</taxon>
        <taxon>eudicotyledons</taxon>
        <taxon>Gunneridae</taxon>
        <taxon>Pentapetalae</taxon>
        <taxon>rosids</taxon>
        <taxon>fabids</taxon>
        <taxon>Malpighiales</taxon>
        <taxon>Rhizophoraceae</taxon>
        <taxon>Rhizophora</taxon>
    </lineage>
</organism>
<evidence type="ECO:0000313" key="1">
    <source>
        <dbReference type="EMBL" id="MBX33196.1"/>
    </source>
</evidence>